<organism evidence="1 2">
    <name type="scientific">Mycoavidus cysteinexigens</name>
    <dbReference type="NCBI Taxonomy" id="1553431"/>
    <lineage>
        <taxon>Bacteria</taxon>
        <taxon>Pseudomonadati</taxon>
        <taxon>Pseudomonadota</taxon>
        <taxon>Betaproteobacteria</taxon>
        <taxon>Burkholderiales</taxon>
        <taxon>Burkholderiaceae</taxon>
        <taxon>Mycoavidus</taxon>
    </lineage>
</organism>
<keyword evidence="2" id="KW-1185">Reference proteome</keyword>
<accession>A0A2Z6EWX4</accession>
<sequence length="70" mass="8400">MENSISHRIKKHRDELRAAGFRPIQIWVPDTRRQDFTDKCRQQSLALRNDPHETEILNWLQEASDTEGWK</sequence>
<dbReference type="RefSeq" id="WP_045365064.1">
    <property type="nucleotide sequence ID" value="NZ_AP018150.1"/>
</dbReference>
<name>A0A2Z6EWX4_9BURK</name>
<dbReference type="Proteomes" id="UP000282597">
    <property type="component" value="Chromosome"/>
</dbReference>
<reference evidence="1 2" key="1">
    <citation type="journal article" date="2018" name="Microbes Environ.">
        <title>Comparative Genomic Insights into Endofungal Lifestyles of Two Bacterial Endosymbionts, Mycoavidus cysteinexigens and Burkholderia rhizoxinica.</title>
        <authorList>
            <person name="Sharmin D."/>
            <person name="Guo Y."/>
            <person name="Nishizawa T."/>
            <person name="Ohshima S."/>
            <person name="Sato Y."/>
            <person name="Takashima Y."/>
            <person name="Narisawa K."/>
            <person name="Ohta H."/>
        </authorList>
    </citation>
    <scope>NUCLEOTIDE SEQUENCE [LARGE SCALE GENOMIC DNA]</scope>
    <source>
        <strain evidence="1 2">B1-EB</strain>
    </source>
</reference>
<dbReference type="EMBL" id="AP018150">
    <property type="protein sequence ID" value="BBE09892.1"/>
    <property type="molecule type" value="Genomic_DNA"/>
</dbReference>
<evidence type="ECO:0000313" key="2">
    <source>
        <dbReference type="Proteomes" id="UP000282597"/>
    </source>
</evidence>
<dbReference type="AlphaFoldDB" id="A0A2Z6EWX4"/>
<proteinExistence type="predicted"/>
<protein>
    <submittedName>
        <fullName evidence="1">Uncharacterized protein</fullName>
    </submittedName>
</protein>
<dbReference type="KEGG" id="mcys:MCB1EB_1731"/>
<dbReference type="InterPro" id="IPR021558">
    <property type="entry name" value="MazE-like"/>
</dbReference>
<evidence type="ECO:0000313" key="1">
    <source>
        <dbReference type="EMBL" id="BBE09892.1"/>
    </source>
</evidence>
<dbReference type="Pfam" id="PF11455">
    <property type="entry name" value="MazE-like"/>
    <property type="match status" value="1"/>
</dbReference>
<gene>
    <name evidence="1" type="ORF">MCB1EB_1731</name>
</gene>